<name>A0AAD4GYR8_ASPNN</name>
<dbReference type="EMBL" id="VCAU01000004">
    <property type="protein sequence ID" value="KAF9894297.1"/>
    <property type="molecule type" value="Genomic_DNA"/>
</dbReference>
<proteinExistence type="predicted"/>
<dbReference type="AlphaFoldDB" id="A0AAD4GYR8"/>
<protein>
    <submittedName>
        <fullName evidence="1">Uncharacterized protein</fullName>
    </submittedName>
</protein>
<keyword evidence="2" id="KW-1185">Reference proteome</keyword>
<gene>
    <name evidence="1" type="ORF">FE257_007800</name>
</gene>
<evidence type="ECO:0000313" key="1">
    <source>
        <dbReference type="EMBL" id="KAF9894297.1"/>
    </source>
</evidence>
<organism evidence="1 2">
    <name type="scientific">Aspergillus nanangensis</name>
    <dbReference type="NCBI Taxonomy" id="2582783"/>
    <lineage>
        <taxon>Eukaryota</taxon>
        <taxon>Fungi</taxon>
        <taxon>Dikarya</taxon>
        <taxon>Ascomycota</taxon>
        <taxon>Pezizomycotina</taxon>
        <taxon>Eurotiomycetes</taxon>
        <taxon>Eurotiomycetidae</taxon>
        <taxon>Eurotiales</taxon>
        <taxon>Aspergillaceae</taxon>
        <taxon>Aspergillus</taxon>
        <taxon>Aspergillus subgen. Circumdati</taxon>
    </lineage>
</organism>
<reference evidence="1" key="2">
    <citation type="submission" date="2020-02" db="EMBL/GenBank/DDBJ databases">
        <authorList>
            <person name="Gilchrist C.L.M."/>
            <person name="Chooi Y.-H."/>
        </authorList>
    </citation>
    <scope>NUCLEOTIDE SEQUENCE</scope>
    <source>
        <strain evidence="1">MST-FP2251</strain>
    </source>
</reference>
<sequence length="332" mass="37626">MTASTMEVSTTDVKMLEETIVIEPDGDILLTAIPDPGSPRLPDGSKKPSQTFRVSSEHLRLGSVYLAGMVKQIMSEAGELGAKQPYRWNCQDADPDAIRIILFLLHNRTREVPETATNGEMVRLTRLADRFQCLEVIVSSINQWISQVIASSTWPSLETTAVVIFLSWKLELPDYFRSSTQEAAILMNKKFNSMELPIPPLVADAITENRKKGLRTLRKDLKDQRNFLIEHPDDDIHRGCFDIYLATFVRDTHNSGLDDLLSIVGCSLNIYNILAAFKKYQVRRCLRSKEQCHHVWNIGMFKQICAREKPHQIVAGLDLRKGGMQMRALKAE</sequence>
<reference evidence="1" key="1">
    <citation type="journal article" date="2019" name="Beilstein J. Org. Chem.">
        <title>Nanangenines: drimane sesquiterpenoids as the dominant metabolite cohort of a novel Australian fungus, Aspergillus nanangensis.</title>
        <authorList>
            <person name="Lacey H.J."/>
            <person name="Gilchrist C.L.M."/>
            <person name="Crombie A."/>
            <person name="Kalaitzis J.A."/>
            <person name="Vuong D."/>
            <person name="Rutledge P.J."/>
            <person name="Turner P."/>
            <person name="Pitt J.I."/>
            <person name="Lacey E."/>
            <person name="Chooi Y.H."/>
            <person name="Piggott A.M."/>
        </authorList>
    </citation>
    <scope>NUCLEOTIDE SEQUENCE</scope>
    <source>
        <strain evidence="1">MST-FP2251</strain>
    </source>
</reference>
<comment type="caution">
    <text evidence="1">The sequence shown here is derived from an EMBL/GenBank/DDBJ whole genome shotgun (WGS) entry which is preliminary data.</text>
</comment>
<accession>A0AAD4GYR8</accession>
<dbReference type="Proteomes" id="UP001194746">
    <property type="component" value="Unassembled WGS sequence"/>
</dbReference>
<evidence type="ECO:0000313" key="2">
    <source>
        <dbReference type="Proteomes" id="UP001194746"/>
    </source>
</evidence>